<evidence type="ECO:0000259" key="1">
    <source>
        <dbReference type="Pfam" id="PF23343"/>
    </source>
</evidence>
<accession>A0AAU8B3N7</accession>
<dbReference type="EMBL" id="PP511754">
    <property type="protein sequence ID" value="XCD07122.1"/>
    <property type="molecule type" value="Genomic_DNA"/>
</dbReference>
<evidence type="ECO:0000313" key="2">
    <source>
        <dbReference type="EMBL" id="XCD05560.1"/>
    </source>
</evidence>
<feature type="domain" description="Replication-associated protein ORF2/G2P" evidence="1">
    <location>
        <begin position="75"/>
        <end position="220"/>
    </location>
</feature>
<name>A0AAU8B3N7_9VIRU</name>
<dbReference type="EMBL" id="PP511576">
    <property type="protein sequence ID" value="XCD05560.1"/>
    <property type="molecule type" value="Genomic_DNA"/>
</dbReference>
<dbReference type="Pfam" id="PF23343">
    <property type="entry name" value="REP_ORF2-G2P"/>
    <property type="match status" value="1"/>
</dbReference>
<proteinExistence type="predicted"/>
<reference evidence="2" key="1">
    <citation type="submission" date="2024-03" db="EMBL/GenBank/DDBJ databases">
        <title>Diverse circular DNA viruses in blood, oral, and fecal samples of captive lemurs.</title>
        <authorList>
            <person name="Paietta E.N."/>
            <person name="Kraberger S."/>
            <person name="Lund M.C."/>
            <person name="Custer J.M."/>
            <person name="Vargas K.M."/>
            <person name="Ehmke E.E."/>
            <person name="Yoder A.D."/>
            <person name="Varsani A."/>
        </authorList>
    </citation>
    <scope>NUCLEOTIDE SEQUENCE</scope>
    <source>
        <strain evidence="2">Duke_24FS_105</strain>
        <strain evidence="3">Duke_26_84</strain>
    </source>
</reference>
<organism evidence="2">
    <name type="scientific">Dulem virus 129</name>
    <dbReference type="NCBI Taxonomy" id="3145606"/>
    <lineage>
        <taxon>Viruses</taxon>
        <taxon>Monodnaviria</taxon>
        <taxon>Sangervirae</taxon>
        <taxon>Phixviricota</taxon>
        <taxon>Malgrandaviricetes</taxon>
        <taxon>Petitvirales</taxon>
        <taxon>Microviridae</taxon>
        <taxon>Microvirus</taxon>
    </lineage>
</organism>
<evidence type="ECO:0000313" key="3">
    <source>
        <dbReference type="EMBL" id="XCD07122.1"/>
    </source>
</evidence>
<sequence length="342" mass="39528">MSCYFPLVGVDTGAINLETGKKIISIRPHGTQVDESQCVDVFPVPCGHCIGCRLDRSRLWADRCMLELMYHERACFVTLTYDDFHVPRRFYGSSMDGTAKPCLTLLKRDFQLFIKRLRKANPSLSIRYFACGEYGPSTMRPHYHAILFGIDFDDREELPRTSRTGMRLYTSEKLNKAWSFPPRNERGESYSPNSSVAGIATVQDVTWETCAYTARYVQKKLYGNEARFYEEHNLVPPFSLMSRRPGIGRRYLDEHPEVFDYSHIHIATGDGGRSINIPKYYLKVLETTDAEKADALKRVRKQLALEHRMILESELQIPYDEYLHQLNDAKLKKVKSLMRSDL</sequence>
<protein>
    <submittedName>
        <fullName evidence="2">Replication initiator protein</fullName>
    </submittedName>
</protein>
<dbReference type="InterPro" id="IPR056906">
    <property type="entry name" value="ORF2/G2P_dom"/>
</dbReference>